<evidence type="ECO:0000313" key="6">
    <source>
        <dbReference type="EMBL" id="MFC5175151.1"/>
    </source>
</evidence>
<dbReference type="PRINTS" id="PR00368">
    <property type="entry name" value="FADPNR"/>
</dbReference>
<dbReference type="RefSeq" id="WP_378585477.1">
    <property type="nucleotide sequence ID" value="NZ_JBHSKD010000002.1"/>
</dbReference>
<dbReference type="Gene3D" id="3.50.50.60">
    <property type="entry name" value="FAD/NAD(P)-binding domain"/>
    <property type="match status" value="2"/>
</dbReference>
<organism evidence="6 7">
    <name type="scientific">Nocardioides taihuensis</name>
    <dbReference type="NCBI Taxonomy" id="1835606"/>
    <lineage>
        <taxon>Bacteria</taxon>
        <taxon>Bacillati</taxon>
        <taxon>Actinomycetota</taxon>
        <taxon>Actinomycetes</taxon>
        <taxon>Propionibacteriales</taxon>
        <taxon>Nocardioidaceae</taxon>
        <taxon>Nocardioides</taxon>
    </lineage>
</organism>
<comment type="caution">
    <text evidence="6">The sequence shown here is derived from an EMBL/GenBank/DDBJ whole genome shotgun (WGS) entry which is preliminary data.</text>
</comment>
<protein>
    <submittedName>
        <fullName evidence="6">NAD(P)/FAD-dependent oxidoreductase</fullName>
    </submittedName>
</protein>
<sequence>MSATPRGGVLIVGAGAAGATAATELRALGYDGPLTVVNGETHAPYNRTTVNKGLLQGDMTLDSVALAVPSDPGTTWVLGSRAVGLDTAGRRVRLDSGASLGYGSLLVATGAHPRRIPAPHPPGVASRVRVLRTAEDALGLRALLAEAAGRGGADSPVRVAVVGGGLLGAETADALASGGAEVVLVDPDPAPLGRVLGPTVGGWLRQRHEQHLRTAFGVTVTGLGRAGADVVVSLSDGRAVAVDLVLAAVGVEPSVGWLAGSPVAVGDGVHADGRLRALGAVGVYVAGDLANVETPAGARRIEHWGHALAQGRHAARVIAHDLGLAEDPGPFEPSLSFATRLHGKAMTVVGTWHPSLREVVLAGDVADDAVTVGFADADDRLVGAVALGSPKVVNRVRSVVAGRGPLGAAREAVAAVAAPRA</sequence>
<dbReference type="InterPro" id="IPR023753">
    <property type="entry name" value="FAD/NAD-binding_dom"/>
</dbReference>
<gene>
    <name evidence="6" type="ORF">ACFPGP_00625</name>
</gene>
<dbReference type="PANTHER" id="PTHR43557:SF2">
    <property type="entry name" value="RIESKE DOMAIN-CONTAINING PROTEIN-RELATED"/>
    <property type="match status" value="1"/>
</dbReference>
<keyword evidence="7" id="KW-1185">Reference proteome</keyword>
<evidence type="ECO:0000256" key="2">
    <source>
        <dbReference type="ARBA" id="ARBA00022630"/>
    </source>
</evidence>
<keyword evidence="2" id="KW-0285">Flavoprotein</keyword>
<dbReference type="SUPFAM" id="SSF51905">
    <property type="entry name" value="FAD/NAD(P)-binding domain"/>
    <property type="match status" value="2"/>
</dbReference>
<evidence type="ECO:0000259" key="5">
    <source>
        <dbReference type="Pfam" id="PF07992"/>
    </source>
</evidence>
<keyword evidence="3" id="KW-0274">FAD</keyword>
<evidence type="ECO:0000256" key="1">
    <source>
        <dbReference type="ARBA" id="ARBA00001974"/>
    </source>
</evidence>
<dbReference type="PANTHER" id="PTHR43557">
    <property type="entry name" value="APOPTOSIS-INDUCING FACTOR 1"/>
    <property type="match status" value="1"/>
</dbReference>
<dbReference type="Proteomes" id="UP001596087">
    <property type="component" value="Unassembled WGS sequence"/>
</dbReference>
<comment type="cofactor">
    <cofactor evidence="1">
        <name>FAD</name>
        <dbReference type="ChEBI" id="CHEBI:57692"/>
    </cofactor>
</comment>
<name>A0ABW0BEA3_9ACTN</name>
<evidence type="ECO:0000313" key="7">
    <source>
        <dbReference type="Proteomes" id="UP001596087"/>
    </source>
</evidence>
<dbReference type="InterPro" id="IPR016156">
    <property type="entry name" value="FAD/NAD-linked_Rdtase_dimer_sf"/>
</dbReference>
<dbReference type="Pfam" id="PF07992">
    <property type="entry name" value="Pyr_redox_2"/>
    <property type="match status" value="1"/>
</dbReference>
<evidence type="ECO:0000256" key="3">
    <source>
        <dbReference type="ARBA" id="ARBA00022827"/>
    </source>
</evidence>
<evidence type="ECO:0000256" key="4">
    <source>
        <dbReference type="ARBA" id="ARBA00023002"/>
    </source>
</evidence>
<feature type="domain" description="FAD/NAD(P)-binding" evidence="5">
    <location>
        <begin position="9"/>
        <end position="311"/>
    </location>
</feature>
<keyword evidence="4" id="KW-0560">Oxidoreductase</keyword>
<dbReference type="PRINTS" id="PR00411">
    <property type="entry name" value="PNDRDTASEI"/>
</dbReference>
<dbReference type="Gene3D" id="3.30.390.30">
    <property type="match status" value="1"/>
</dbReference>
<dbReference type="InterPro" id="IPR036188">
    <property type="entry name" value="FAD/NAD-bd_sf"/>
</dbReference>
<dbReference type="SUPFAM" id="SSF55424">
    <property type="entry name" value="FAD/NAD-linked reductases, dimerisation (C-terminal) domain"/>
    <property type="match status" value="1"/>
</dbReference>
<dbReference type="EMBL" id="JBHSKD010000002">
    <property type="protein sequence ID" value="MFC5175151.1"/>
    <property type="molecule type" value="Genomic_DNA"/>
</dbReference>
<accession>A0ABW0BEA3</accession>
<proteinExistence type="predicted"/>
<dbReference type="InterPro" id="IPR050446">
    <property type="entry name" value="FAD-oxidoreductase/Apoptosis"/>
</dbReference>
<reference evidence="7" key="1">
    <citation type="journal article" date="2019" name="Int. J. Syst. Evol. Microbiol.">
        <title>The Global Catalogue of Microorganisms (GCM) 10K type strain sequencing project: providing services to taxonomists for standard genome sequencing and annotation.</title>
        <authorList>
            <consortium name="The Broad Institute Genomics Platform"/>
            <consortium name="The Broad Institute Genome Sequencing Center for Infectious Disease"/>
            <person name="Wu L."/>
            <person name="Ma J."/>
        </authorList>
    </citation>
    <scope>NUCLEOTIDE SEQUENCE [LARGE SCALE GENOMIC DNA]</scope>
    <source>
        <strain evidence="7">DFY41</strain>
    </source>
</reference>